<dbReference type="EMBL" id="LK022848">
    <property type="protein sequence ID" value="CDR02333.1"/>
    <property type="molecule type" value="Genomic_DNA"/>
</dbReference>
<proteinExistence type="predicted"/>
<dbReference type="RefSeq" id="WP_245389204.1">
    <property type="nucleotide sequence ID" value="NZ_BAABDR010000033.1"/>
</dbReference>
<keyword evidence="5" id="KW-1185">Reference proteome</keyword>
<accession>A0A060ZCQ4</accession>
<name>A0A060ZCQ4_9ACTN</name>
<dbReference type="PANTHER" id="PTHR11820">
    <property type="entry name" value="ACYLPYRUVASE"/>
    <property type="match status" value="1"/>
</dbReference>
<evidence type="ECO:0000259" key="2">
    <source>
        <dbReference type="Pfam" id="PF01557"/>
    </source>
</evidence>
<dbReference type="EMBL" id="JAGGLR010000036">
    <property type="protein sequence ID" value="MBP2068056.1"/>
    <property type="molecule type" value="Genomic_DNA"/>
</dbReference>
<evidence type="ECO:0000313" key="4">
    <source>
        <dbReference type="EMBL" id="MBP2068056.1"/>
    </source>
</evidence>
<organism evidence="3">
    <name type="scientific">Streptomyces iranensis</name>
    <dbReference type="NCBI Taxonomy" id="576784"/>
    <lineage>
        <taxon>Bacteria</taxon>
        <taxon>Bacillati</taxon>
        <taxon>Actinomycetota</taxon>
        <taxon>Actinomycetes</taxon>
        <taxon>Kitasatosporales</taxon>
        <taxon>Streptomycetaceae</taxon>
        <taxon>Streptomyces</taxon>
        <taxon>Streptomyces violaceusniger group</taxon>
    </lineage>
</organism>
<keyword evidence="1" id="KW-0479">Metal-binding</keyword>
<dbReference type="GO" id="GO:0046872">
    <property type="term" value="F:metal ion binding"/>
    <property type="evidence" value="ECO:0007669"/>
    <property type="project" value="UniProtKB-KW"/>
</dbReference>
<sequence length="61" mass="6380">MPVPVLIERISSVCTLCPGDLVFTGTPAGVGTGRTPARYLAPGDQVRTSIDGIGEMTHVLR</sequence>
<evidence type="ECO:0000256" key="1">
    <source>
        <dbReference type="ARBA" id="ARBA00022723"/>
    </source>
</evidence>
<dbReference type="Pfam" id="PF01557">
    <property type="entry name" value="FAA_hydrolase"/>
    <property type="match status" value="1"/>
</dbReference>
<keyword evidence="3" id="KW-0378">Hydrolase</keyword>
<dbReference type="SUPFAM" id="SSF56529">
    <property type="entry name" value="FAH"/>
    <property type="match status" value="1"/>
</dbReference>
<gene>
    <name evidence="4" type="ORF">J2Z30_009125</name>
    <name evidence="3" type="ORF">SIRAN718</name>
</gene>
<dbReference type="HOGENOM" id="CLU_207289_0_0_11"/>
<dbReference type="AlphaFoldDB" id="A0A060ZCQ4"/>
<dbReference type="InterPro" id="IPR036663">
    <property type="entry name" value="Fumarylacetoacetase_C_sf"/>
</dbReference>
<dbReference type="Gene3D" id="3.90.850.10">
    <property type="entry name" value="Fumarylacetoacetase-like, C-terminal domain"/>
    <property type="match status" value="1"/>
</dbReference>
<evidence type="ECO:0000313" key="5">
    <source>
        <dbReference type="Proteomes" id="UP000756710"/>
    </source>
</evidence>
<evidence type="ECO:0000313" key="3">
    <source>
        <dbReference type="EMBL" id="CDR02333.1"/>
    </source>
</evidence>
<reference evidence="4 5" key="2">
    <citation type="submission" date="2021-03" db="EMBL/GenBank/DDBJ databases">
        <title>Genomic Encyclopedia of Type Strains, Phase IV (KMG-IV): sequencing the most valuable type-strain genomes for metagenomic binning, comparative biology and taxonomic classification.</title>
        <authorList>
            <person name="Goeker M."/>
        </authorList>
    </citation>
    <scope>NUCLEOTIDE SEQUENCE [LARGE SCALE GENOMIC DNA]</scope>
    <source>
        <strain evidence="4 5">DSM 41954</strain>
    </source>
</reference>
<dbReference type="Proteomes" id="UP000756710">
    <property type="component" value="Unassembled WGS sequence"/>
</dbReference>
<dbReference type="InterPro" id="IPR011234">
    <property type="entry name" value="Fumarylacetoacetase-like_C"/>
</dbReference>
<protein>
    <submittedName>
        <fullName evidence="4">2-keto-4-pentenoate hydratase/2-oxohepta-3-ene-1,7-dioic acid hydratase in catechol pathway</fullName>
    </submittedName>
    <submittedName>
        <fullName evidence="3">Fumarylacetoacetate (FAA) hydrolase</fullName>
    </submittedName>
</protein>
<feature type="domain" description="Fumarylacetoacetase-like C-terminal" evidence="2">
    <location>
        <begin position="2"/>
        <end position="59"/>
    </location>
</feature>
<reference evidence="3" key="1">
    <citation type="submission" date="2014-05" db="EMBL/GenBank/DDBJ databases">
        <authorList>
            <person name="Horn Fabian"/>
        </authorList>
    </citation>
    <scope>NUCLEOTIDE SEQUENCE</scope>
</reference>
<dbReference type="GO" id="GO:0016787">
    <property type="term" value="F:hydrolase activity"/>
    <property type="evidence" value="ECO:0007669"/>
    <property type="project" value="UniProtKB-KW"/>
</dbReference>